<dbReference type="GO" id="GO:0005524">
    <property type="term" value="F:ATP binding"/>
    <property type="evidence" value="ECO:0007669"/>
    <property type="project" value="InterPro"/>
</dbReference>
<evidence type="ECO:0000256" key="1">
    <source>
        <dbReference type="ARBA" id="ARBA00022490"/>
    </source>
</evidence>
<keyword evidence="4 6" id="KW-0233">DNA recombination</keyword>
<dbReference type="GO" id="GO:0006310">
    <property type="term" value="P:DNA recombination"/>
    <property type="evidence" value="ECO:0007669"/>
    <property type="project" value="UniProtKB-UniRule"/>
</dbReference>
<dbReference type="KEGG" id="alq:C7Y71_000690"/>
<comment type="function">
    <text evidence="6">The RuvA-RuvB-RuvC complex processes Holliday junction (HJ) DNA during genetic recombination and DNA repair, while the RuvA-RuvB complex plays an important role in the rescue of blocked DNA replication forks via replication fork reversal (RFR). RuvA specifically binds to HJ cruciform DNA, conferring on it an open structure. The RuvB hexamer acts as an ATP-dependent pump, pulling dsDNA into and through the RuvAB complex. HJ branch migration allows RuvC to scan DNA until it finds its consensus sequence, where it cleaves and resolves the cruciform DNA.</text>
</comment>
<feature type="region of interest" description="Domain I" evidence="6">
    <location>
        <begin position="1"/>
        <end position="64"/>
    </location>
</feature>
<comment type="subunit">
    <text evidence="6">Homotetramer. Forms an RuvA(8)-RuvB(12)-Holliday junction (HJ) complex. HJ DNA is sandwiched between 2 RuvA tetramers; dsDNA enters through RuvA and exits via RuvB. An RuvB hexamer assembles on each DNA strand where it exits the tetramer. Each RuvB hexamer is contacted by two RuvA subunits (via domain III) on 2 adjacent RuvB subunits; this complex drives branch migration. In the full resolvosome a probable DNA-RuvA(4)-RuvB(12)-RuvC(2) complex forms which resolves the HJ.</text>
</comment>
<protein>
    <recommendedName>
        <fullName evidence="6">Holliday junction branch migration complex subunit RuvA</fullName>
    </recommendedName>
</protein>
<dbReference type="InterPro" id="IPR011114">
    <property type="entry name" value="RuvA_C"/>
</dbReference>
<dbReference type="NCBIfam" id="TIGR00084">
    <property type="entry name" value="ruvA"/>
    <property type="match status" value="1"/>
</dbReference>
<evidence type="ECO:0000259" key="7">
    <source>
        <dbReference type="SMART" id="SM00278"/>
    </source>
</evidence>
<comment type="similarity">
    <text evidence="6">Belongs to the RuvA family.</text>
</comment>
<dbReference type="EMBL" id="CP033459">
    <property type="protein sequence ID" value="QFQ11662.1"/>
    <property type="molecule type" value="Genomic_DNA"/>
</dbReference>
<organism evidence="8 9">
    <name type="scientific">Pseudoprevotella muciniphila</name>
    <dbReference type="NCBI Taxonomy" id="2133944"/>
    <lineage>
        <taxon>Bacteria</taxon>
        <taxon>Pseudomonadati</taxon>
        <taxon>Bacteroidota</taxon>
        <taxon>Bacteroidia</taxon>
        <taxon>Bacteroidales</taxon>
        <taxon>Prevotellaceae</taxon>
        <taxon>Pseudoprevotella</taxon>
    </lineage>
</organism>
<proteinExistence type="inferred from homology"/>
<dbReference type="GO" id="GO:0000400">
    <property type="term" value="F:four-way junction DNA binding"/>
    <property type="evidence" value="ECO:0007669"/>
    <property type="project" value="UniProtKB-UniRule"/>
</dbReference>
<dbReference type="SMART" id="SM00278">
    <property type="entry name" value="HhH1"/>
    <property type="match status" value="2"/>
</dbReference>
<dbReference type="OrthoDB" id="5293449at2"/>
<evidence type="ECO:0000256" key="5">
    <source>
        <dbReference type="ARBA" id="ARBA00023204"/>
    </source>
</evidence>
<dbReference type="InterPro" id="IPR003583">
    <property type="entry name" value="Hlx-hairpin-Hlx_DNA-bd_motif"/>
</dbReference>
<evidence type="ECO:0000256" key="2">
    <source>
        <dbReference type="ARBA" id="ARBA00022763"/>
    </source>
</evidence>
<dbReference type="SUPFAM" id="SSF46929">
    <property type="entry name" value="DNA helicase RuvA subunit, C-terminal domain"/>
    <property type="match status" value="1"/>
</dbReference>
<dbReference type="InterPro" id="IPR010994">
    <property type="entry name" value="RuvA_2-like"/>
</dbReference>
<keyword evidence="3 6" id="KW-0238">DNA-binding</keyword>
<comment type="domain">
    <text evidence="6">Has three domains with a flexible linker between the domains II and III and assumes an 'L' shape. Domain III is highly mobile and contacts RuvB.</text>
</comment>
<dbReference type="GO" id="GO:0005737">
    <property type="term" value="C:cytoplasm"/>
    <property type="evidence" value="ECO:0007669"/>
    <property type="project" value="UniProtKB-SubCell"/>
</dbReference>
<dbReference type="GO" id="GO:0048476">
    <property type="term" value="C:Holliday junction resolvase complex"/>
    <property type="evidence" value="ECO:0007669"/>
    <property type="project" value="UniProtKB-UniRule"/>
</dbReference>
<dbReference type="SUPFAM" id="SSF50249">
    <property type="entry name" value="Nucleic acid-binding proteins"/>
    <property type="match status" value="1"/>
</dbReference>
<dbReference type="InterPro" id="IPR000085">
    <property type="entry name" value="RuvA"/>
</dbReference>
<dbReference type="InterPro" id="IPR036267">
    <property type="entry name" value="RuvA_C_sf"/>
</dbReference>
<dbReference type="GO" id="GO:0009378">
    <property type="term" value="F:four-way junction helicase activity"/>
    <property type="evidence" value="ECO:0007669"/>
    <property type="project" value="InterPro"/>
</dbReference>
<accession>A0A5P8E3Y5</accession>
<gene>
    <name evidence="6 8" type="primary">ruvA</name>
    <name evidence="8" type="ORF">C7Y71_000690</name>
</gene>
<dbReference type="Pfam" id="PF14520">
    <property type="entry name" value="HHH_5"/>
    <property type="match status" value="1"/>
</dbReference>
<dbReference type="Pfam" id="PF01330">
    <property type="entry name" value="RuvA_N"/>
    <property type="match status" value="1"/>
</dbReference>
<evidence type="ECO:0000313" key="8">
    <source>
        <dbReference type="EMBL" id="QFQ11662.1"/>
    </source>
</evidence>
<dbReference type="Pfam" id="PF07499">
    <property type="entry name" value="RuvA_C"/>
    <property type="match status" value="1"/>
</dbReference>
<comment type="subcellular location">
    <subcellularLocation>
        <location evidence="6">Cytoplasm</location>
    </subcellularLocation>
</comment>
<dbReference type="Gene3D" id="1.10.8.10">
    <property type="entry name" value="DNA helicase RuvA subunit, C-terminal domain"/>
    <property type="match status" value="1"/>
</dbReference>
<keyword evidence="9" id="KW-1185">Reference proteome</keyword>
<keyword evidence="2 6" id="KW-0227">DNA damage</keyword>
<dbReference type="InterPro" id="IPR012340">
    <property type="entry name" value="NA-bd_OB-fold"/>
</dbReference>
<keyword evidence="5 6" id="KW-0234">DNA repair</keyword>
<keyword evidence="1 6" id="KW-0963">Cytoplasm</keyword>
<reference evidence="8 9" key="1">
    <citation type="submission" date="2018-11" db="EMBL/GenBank/DDBJ databases">
        <authorList>
            <person name="Na S.W."/>
            <person name="Baik M."/>
        </authorList>
    </citation>
    <scope>NUCLEOTIDE SEQUENCE [LARGE SCALE GENOMIC DNA]</scope>
    <source>
        <strain evidence="8 9">E39</strain>
    </source>
</reference>
<dbReference type="AlphaFoldDB" id="A0A5P8E3Y5"/>
<feature type="domain" description="Helix-hairpin-helix DNA-binding motif class 1" evidence="7">
    <location>
        <begin position="108"/>
        <end position="127"/>
    </location>
</feature>
<evidence type="ECO:0000256" key="6">
    <source>
        <dbReference type="HAMAP-Rule" id="MF_00031"/>
    </source>
</evidence>
<dbReference type="Proteomes" id="UP000249375">
    <property type="component" value="Chromosome"/>
</dbReference>
<dbReference type="GO" id="GO:0009379">
    <property type="term" value="C:Holliday junction helicase complex"/>
    <property type="evidence" value="ECO:0007669"/>
    <property type="project" value="InterPro"/>
</dbReference>
<comment type="caution">
    <text evidence="6">Lacks conserved residue(s) required for the propagation of feature annotation.</text>
</comment>
<dbReference type="InterPro" id="IPR013849">
    <property type="entry name" value="DNA_helicase_Holl-junc_RuvA_I"/>
</dbReference>
<dbReference type="HAMAP" id="MF_00031">
    <property type="entry name" value="DNA_HJ_migration_RuvA"/>
    <property type="match status" value="1"/>
</dbReference>
<dbReference type="SUPFAM" id="SSF47781">
    <property type="entry name" value="RuvA domain 2-like"/>
    <property type="match status" value="1"/>
</dbReference>
<feature type="region of interest" description="Domain III" evidence="6">
    <location>
        <begin position="159"/>
        <end position="202"/>
    </location>
</feature>
<dbReference type="Gene3D" id="2.40.50.140">
    <property type="entry name" value="Nucleic acid-binding proteins"/>
    <property type="match status" value="1"/>
</dbReference>
<sequence length="202" mass="21667">MIDYIKGKVDRLETTEVVLEAFGVGYSLQISLNTYSALRGQSDTRLYVYEQVRQDAATMLYGFSSCDERDIFMLLLGVSGVGGATARAVISAYSPSELQDIISSEDTRALKSVKGIGQKAAERIIVELRDKVLSLGVSGGSSNDIVDGITIGAKKELSNEAISALTMLGYSSQQAHKAVSSIIKAEPDLPVEQVIKKALKAL</sequence>
<evidence type="ECO:0000256" key="3">
    <source>
        <dbReference type="ARBA" id="ARBA00023125"/>
    </source>
</evidence>
<evidence type="ECO:0000313" key="9">
    <source>
        <dbReference type="Proteomes" id="UP000249375"/>
    </source>
</evidence>
<dbReference type="CDD" id="cd14332">
    <property type="entry name" value="UBA_RuvA_C"/>
    <property type="match status" value="1"/>
</dbReference>
<name>A0A5P8E3Y5_9BACT</name>
<dbReference type="RefSeq" id="WP_111898725.1">
    <property type="nucleotide sequence ID" value="NZ_CP033459.1"/>
</dbReference>
<dbReference type="Gene3D" id="1.10.150.20">
    <property type="entry name" value="5' to 3' exonuclease, C-terminal subdomain"/>
    <property type="match status" value="1"/>
</dbReference>
<feature type="domain" description="Helix-hairpin-helix DNA-binding motif class 1" evidence="7">
    <location>
        <begin position="73"/>
        <end position="92"/>
    </location>
</feature>
<dbReference type="GO" id="GO:0006281">
    <property type="term" value="P:DNA repair"/>
    <property type="evidence" value="ECO:0007669"/>
    <property type="project" value="UniProtKB-UniRule"/>
</dbReference>
<evidence type="ECO:0000256" key="4">
    <source>
        <dbReference type="ARBA" id="ARBA00023172"/>
    </source>
</evidence>